<evidence type="ECO:0000313" key="2">
    <source>
        <dbReference type="Proteomes" id="UP001497700"/>
    </source>
</evidence>
<gene>
    <name evidence="1" type="ORF">F4820DRAFT_77661</name>
</gene>
<dbReference type="Proteomes" id="UP001497700">
    <property type="component" value="Unassembled WGS sequence"/>
</dbReference>
<sequence length="405" mass="43438">MKKTILLCFIHGFKGGDDTFGEKSEFAQHLAAIVGAALPKVTVRAVTYPRYETRGDLHECVGRFRDWLQNKVIDIEVANGTPSPTVEPSVRTILIGHSMGGIVAAETAIAIASELPITAHHQQQDVVADDKASTKVEIGEPLAPTSALMFPYIQGVLAFDTPFLGISPGVVAHGAEGHYNSATAALTQLSGLSSIFWGNYNQAAGNATDKKPVAALPAPEPPKENKKQQQQQQGGWGWGRIAVIAGAAGALAAGGAAAYANREQITTGWSWVGSHLEFVGCLARGEELRARVAGMARLDRDLGVGFANLYTRLGRAAASKQVSMVGTVMGSQRTFCNLPARQSAGFWREAVNDKAKDEIGAHMAMFEPKENPGYRQLSDDAKHCIVKWSRNEWYETSKASPKAIE</sequence>
<accession>A0ACB9ZBS4</accession>
<dbReference type="EMBL" id="MU393434">
    <property type="protein sequence ID" value="KAI4868977.1"/>
    <property type="molecule type" value="Genomic_DNA"/>
</dbReference>
<keyword evidence="2" id="KW-1185">Reference proteome</keyword>
<name>A0ACB9ZBS4_9PEZI</name>
<comment type="caution">
    <text evidence="1">The sequence shown here is derived from an EMBL/GenBank/DDBJ whole genome shotgun (WGS) entry which is preliminary data.</text>
</comment>
<evidence type="ECO:0000313" key="1">
    <source>
        <dbReference type="EMBL" id="KAI4868977.1"/>
    </source>
</evidence>
<organism evidence="1 2">
    <name type="scientific">Hypoxylon rubiginosum</name>
    <dbReference type="NCBI Taxonomy" id="110542"/>
    <lineage>
        <taxon>Eukaryota</taxon>
        <taxon>Fungi</taxon>
        <taxon>Dikarya</taxon>
        <taxon>Ascomycota</taxon>
        <taxon>Pezizomycotina</taxon>
        <taxon>Sordariomycetes</taxon>
        <taxon>Xylariomycetidae</taxon>
        <taxon>Xylariales</taxon>
        <taxon>Hypoxylaceae</taxon>
        <taxon>Hypoxylon</taxon>
    </lineage>
</organism>
<reference evidence="1 2" key="1">
    <citation type="journal article" date="2022" name="New Phytol.">
        <title>Ecological generalism drives hyperdiversity of secondary metabolite gene clusters in xylarialean endophytes.</title>
        <authorList>
            <person name="Franco M.E.E."/>
            <person name="Wisecaver J.H."/>
            <person name="Arnold A.E."/>
            <person name="Ju Y.M."/>
            <person name="Slot J.C."/>
            <person name="Ahrendt S."/>
            <person name="Moore L.P."/>
            <person name="Eastman K.E."/>
            <person name="Scott K."/>
            <person name="Konkel Z."/>
            <person name="Mondo S.J."/>
            <person name="Kuo A."/>
            <person name="Hayes R.D."/>
            <person name="Haridas S."/>
            <person name="Andreopoulos B."/>
            <person name="Riley R."/>
            <person name="LaButti K."/>
            <person name="Pangilinan J."/>
            <person name="Lipzen A."/>
            <person name="Amirebrahimi M."/>
            <person name="Yan J."/>
            <person name="Adam C."/>
            <person name="Keymanesh K."/>
            <person name="Ng V."/>
            <person name="Louie K."/>
            <person name="Northen T."/>
            <person name="Drula E."/>
            <person name="Henrissat B."/>
            <person name="Hsieh H.M."/>
            <person name="Youens-Clark K."/>
            <person name="Lutzoni F."/>
            <person name="Miadlikowska J."/>
            <person name="Eastwood D.C."/>
            <person name="Hamelin R.C."/>
            <person name="Grigoriev I.V."/>
            <person name="U'Ren J.M."/>
        </authorList>
    </citation>
    <scope>NUCLEOTIDE SEQUENCE [LARGE SCALE GENOMIC DNA]</scope>
    <source>
        <strain evidence="1 2">CBS 119005</strain>
    </source>
</reference>
<protein>
    <submittedName>
        <fullName evidence="1">Uncharacterized protein</fullName>
    </submittedName>
</protein>
<proteinExistence type="predicted"/>